<evidence type="ECO:0000259" key="5">
    <source>
        <dbReference type="Pfam" id="PF25390"/>
    </source>
</evidence>
<dbReference type="InterPro" id="IPR058923">
    <property type="entry name" value="RCC1-like_dom"/>
</dbReference>
<dbReference type="PRINTS" id="PR00633">
    <property type="entry name" value="RCCNDNSATION"/>
</dbReference>
<reference evidence="6" key="1">
    <citation type="submission" date="2022-11" db="EMBL/GenBank/DDBJ databases">
        <authorList>
            <person name="Petersen C."/>
        </authorList>
    </citation>
    <scope>NUCLEOTIDE SEQUENCE</scope>
    <source>
        <strain evidence="6">IBT 30069</strain>
    </source>
</reference>
<evidence type="ECO:0000313" key="6">
    <source>
        <dbReference type="EMBL" id="KAJ5107033.1"/>
    </source>
</evidence>
<organism evidence="6 7">
    <name type="scientific">Penicillium angulare</name>
    <dbReference type="NCBI Taxonomy" id="116970"/>
    <lineage>
        <taxon>Eukaryota</taxon>
        <taxon>Fungi</taxon>
        <taxon>Dikarya</taxon>
        <taxon>Ascomycota</taxon>
        <taxon>Pezizomycotina</taxon>
        <taxon>Eurotiomycetes</taxon>
        <taxon>Eurotiomycetidae</taxon>
        <taxon>Eurotiales</taxon>
        <taxon>Aspergillaceae</taxon>
        <taxon>Penicillium</taxon>
    </lineage>
</organism>
<dbReference type="EMBL" id="JAPQKH010000003">
    <property type="protein sequence ID" value="KAJ5107033.1"/>
    <property type="molecule type" value="Genomic_DNA"/>
</dbReference>
<feature type="domain" description="RCC1-like" evidence="5">
    <location>
        <begin position="37"/>
        <end position="457"/>
    </location>
</feature>
<keyword evidence="1" id="KW-0344">Guanine-nucleotide releasing factor</keyword>
<dbReference type="AlphaFoldDB" id="A0A9W9FVA3"/>
<feature type="repeat" description="RCC1" evidence="3">
    <location>
        <begin position="409"/>
        <end position="462"/>
    </location>
</feature>
<dbReference type="InterPro" id="IPR051553">
    <property type="entry name" value="Ran_GTPase-activating"/>
</dbReference>
<dbReference type="GO" id="GO:0005737">
    <property type="term" value="C:cytoplasm"/>
    <property type="evidence" value="ECO:0007669"/>
    <property type="project" value="TreeGrafter"/>
</dbReference>
<feature type="region of interest" description="Disordered" evidence="4">
    <location>
        <begin position="1"/>
        <end position="24"/>
    </location>
</feature>
<evidence type="ECO:0000256" key="1">
    <source>
        <dbReference type="ARBA" id="ARBA00022658"/>
    </source>
</evidence>
<dbReference type="Gene3D" id="2.130.10.30">
    <property type="entry name" value="Regulator of chromosome condensation 1/beta-lactamase-inhibitor protein II"/>
    <property type="match status" value="1"/>
</dbReference>
<feature type="compositionally biased region" description="Acidic residues" evidence="4">
    <location>
        <begin position="113"/>
        <end position="132"/>
    </location>
</feature>
<evidence type="ECO:0000256" key="4">
    <source>
        <dbReference type="SAM" id="MobiDB-lite"/>
    </source>
</evidence>
<dbReference type="InterPro" id="IPR009091">
    <property type="entry name" value="RCC1/BLIP-II"/>
</dbReference>
<evidence type="ECO:0000313" key="7">
    <source>
        <dbReference type="Proteomes" id="UP001149165"/>
    </source>
</evidence>
<dbReference type="SUPFAM" id="SSF50985">
    <property type="entry name" value="RCC1/BLIP-II"/>
    <property type="match status" value="1"/>
</dbReference>
<name>A0A9W9FVA3_9EURO</name>
<evidence type="ECO:0000256" key="3">
    <source>
        <dbReference type="PROSITE-ProRule" id="PRU00235"/>
    </source>
</evidence>
<dbReference type="PANTHER" id="PTHR45982">
    <property type="entry name" value="REGULATOR OF CHROMOSOME CONDENSATION"/>
    <property type="match status" value="1"/>
</dbReference>
<protein>
    <recommendedName>
        <fullName evidence="5">RCC1-like domain-containing protein</fullName>
    </recommendedName>
</protein>
<feature type="repeat" description="RCC1" evidence="3">
    <location>
        <begin position="341"/>
        <end position="408"/>
    </location>
</feature>
<dbReference type="Pfam" id="PF25390">
    <property type="entry name" value="WD40_RLD"/>
    <property type="match status" value="1"/>
</dbReference>
<dbReference type="OrthoDB" id="61110at2759"/>
<dbReference type="InterPro" id="IPR000408">
    <property type="entry name" value="Reg_chr_condens"/>
</dbReference>
<dbReference type="Proteomes" id="UP001149165">
    <property type="component" value="Unassembled WGS sequence"/>
</dbReference>
<feature type="repeat" description="RCC1" evidence="3">
    <location>
        <begin position="92"/>
        <end position="172"/>
    </location>
</feature>
<feature type="repeat" description="RCC1" evidence="3">
    <location>
        <begin position="173"/>
        <end position="226"/>
    </location>
</feature>
<keyword evidence="2" id="KW-0677">Repeat</keyword>
<comment type="caution">
    <text evidence="6">The sequence shown here is derived from an EMBL/GenBank/DDBJ whole genome shotgun (WGS) entry which is preliminary data.</text>
</comment>
<reference evidence="6" key="2">
    <citation type="journal article" date="2023" name="IMA Fungus">
        <title>Comparative genomic study of the Penicillium genus elucidates a diverse pangenome and 15 lateral gene transfer events.</title>
        <authorList>
            <person name="Petersen C."/>
            <person name="Sorensen T."/>
            <person name="Nielsen M.R."/>
            <person name="Sondergaard T.E."/>
            <person name="Sorensen J.L."/>
            <person name="Fitzpatrick D.A."/>
            <person name="Frisvad J.C."/>
            <person name="Nielsen K.L."/>
        </authorList>
    </citation>
    <scope>NUCLEOTIDE SEQUENCE</scope>
    <source>
        <strain evidence="6">IBT 30069</strain>
    </source>
</reference>
<keyword evidence="7" id="KW-1185">Reference proteome</keyword>
<proteinExistence type="predicted"/>
<feature type="repeat" description="RCC1" evidence="3">
    <location>
        <begin position="283"/>
        <end position="340"/>
    </location>
</feature>
<dbReference type="PANTHER" id="PTHR45982:SF1">
    <property type="entry name" value="REGULATOR OF CHROMOSOME CONDENSATION"/>
    <property type="match status" value="1"/>
</dbReference>
<dbReference type="PROSITE" id="PS50012">
    <property type="entry name" value="RCC1_3"/>
    <property type="match status" value="7"/>
</dbReference>
<sequence>MPPKRPSKPPAQGKTPGRSSAIGQKGINVVPNQLLDIYVVGTNCYGELGLGSLTKKSELSRPVLNSKLDVISTGIVYIAVGGVHSAALTHDNRILTWGVNDEGALGRDTKQEDNDDTQDGGNSSDEESDDDEVNLNLKEATPLPVDSSFFPSGTVFTQLAASDSATFALTTEGLVYGWGTFRGDKGGIGFSPKCREEQRTPILIPGIKDIISIVAGAQHILALASNGSVFGWGCDEQNQLGRRRVTRHNTNSHHLIPELCALPTGIRTIGVGMYHSFAIHKNGTVYGWGSNNFGQTGTSSTAGLSDAIVAYPDKIPGLQEHGTITSVFGGKDHSIALTETGKCLVWGRIDNKALGISHEEMSESDVIYDVYNKPRILKEPYLLPEFGEDDPVDFATASSDHSFAITRSGKAYSWGFNSQSQAGQPGIDEIEKPTLVQSKYVDGKRLVSAAAGGQFSILVGVSTHSRKKKTSKQ</sequence>
<dbReference type="GO" id="GO:0005085">
    <property type="term" value="F:guanyl-nucleotide exchange factor activity"/>
    <property type="evidence" value="ECO:0007669"/>
    <property type="project" value="TreeGrafter"/>
</dbReference>
<feature type="region of interest" description="Disordered" evidence="4">
    <location>
        <begin position="104"/>
        <end position="132"/>
    </location>
</feature>
<gene>
    <name evidence="6" type="ORF">N7456_003708</name>
</gene>
<evidence type="ECO:0000256" key="2">
    <source>
        <dbReference type="ARBA" id="ARBA00022737"/>
    </source>
</evidence>
<accession>A0A9W9FVA3</accession>
<dbReference type="PROSITE" id="PS00625">
    <property type="entry name" value="RCC1_1"/>
    <property type="match status" value="1"/>
</dbReference>
<feature type="repeat" description="RCC1" evidence="3">
    <location>
        <begin position="227"/>
        <end position="282"/>
    </location>
</feature>
<feature type="repeat" description="RCC1" evidence="3">
    <location>
        <begin position="35"/>
        <end position="91"/>
    </location>
</feature>